<sequence>MPETRYTHTAIALHWLMALLLIVLFSLGLYMSDLPVSPQKLKLYSWHKWAGVSAFLLVLLRLAWRIGHRPPDLPAAMPGWQKTAAQGLHHLLYLLMIAIPLSGWLMSSAKGFQTVYFGIIPLPDLLQKNKELGELLELVHSSLNFTLAGLVVAHIAAALKHHLLDRDDVLARMLPLLTRNR</sequence>
<reference evidence="15 17" key="1">
    <citation type="submission" date="2014-02" db="EMBL/GenBank/DDBJ databases">
        <title>Expanding our view of genomic diversity in Candidatus Accumulibacter clades.</title>
        <authorList>
            <person name="Skennerton C.T."/>
            <person name="Barr J.J."/>
            <person name="Slater F.R."/>
            <person name="Bond P.L."/>
            <person name="Tyson G.W."/>
        </authorList>
    </citation>
    <scope>NUCLEOTIDE SEQUENCE [LARGE SCALE GENOMIC DNA]</scope>
    <source>
        <strain evidence="17">SK-02</strain>
    </source>
</reference>
<dbReference type="Proteomes" id="UP000021315">
    <property type="component" value="Unassembled WGS sequence"/>
</dbReference>
<evidence type="ECO:0000256" key="9">
    <source>
        <dbReference type="ARBA" id="ARBA00022989"/>
    </source>
</evidence>
<dbReference type="Proteomes" id="UP000509684">
    <property type="component" value="Chromosome"/>
</dbReference>
<dbReference type="GO" id="GO:0022904">
    <property type="term" value="P:respiratory electron transport chain"/>
    <property type="evidence" value="ECO:0007669"/>
    <property type="project" value="InterPro"/>
</dbReference>
<evidence type="ECO:0000313" key="17">
    <source>
        <dbReference type="Proteomes" id="UP000021315"/>
    </source>
</evidence>
<dbReference type="InterPro" id="IPR011577">
    <property type="entry name" value="Cyt_b561_bac/Ni-Hgenase"/>
</dbReference>
<protein>
    <submittedName>
        <fullName evidence="16">Cytochrome b</fullName>
    </submittedName>
</protein>
<keyword evidence="8" id="KW-0249">Electron transport</keyword>
<evidence type="ECO:0000256" key="7">
    <source>
        <dbReference type="ARBA" id="ARBA00022723"/>
    </source>
</evidence>
<reference evidence="16" key="3">
    <citation type="submission" date="2020-06" db="EMBL/GenBank/DDBJ databases">
        <authorList>
            <person name="Arumugam K."/>
            <person name="Besarab I."/>
            <person name="Haryono M."/>
            <person name="Bagci C."/>
            <person name="Beier S."/>
            <person name="Buchfink B."/>
            <person name="Gorska A."/>
            <person name="Qiu G."/>
            <person name="Huson D.H."/>
            <person name="Williams R.B."/>
        </authorList>
    </citation>
    <scope>NUCLEOTIDE SEQUENCE</scope>
    <source>
        <strain evidence="16">SSA1</strain>
    </source>
</reference>
<dbReference type="SUPFAM" id="SSF81342">
    <property type="entry name" value="Transmembrane di-heme cytochromes"/>
    <property type="match status" value="1"/>
</dbReference>
<evidence type="ECO:0000256" key="5">
    <source>
        <dbReference type="ARBA" id="ARBA00022617"/>
    </source>
</evidence>
<feature type="transmembrane region" description="Helical" evidence="13">
    <location>
        <begin position="91"/>
        <end position="119"/>
    </location>
</feature>
<dbReference type="Pfam" id="PF01292">
    <property type="entry name" value="Ni_hydr_CYTB"/>
    <property type="match status" value="1"/>
</dbReference>
<evidence type="ECO:0000256" key="10">
    <source>
        <dbReference type="ARBA" id="ARBA00023004"/>
    </source>
</evidence>
<keyword evidence="5" id="KW-0349">Heme</keyword>
<evidence type="ECO:0000256" key="13">
    <source>
        <dbReference type="SAM" id="Phobius"/>
    </source>
</evidence>
<keyword evidence="6 13" id="KW-0812">Transmembrane</keyword>
<evidence type="ECO:0000313" key="16">
    <source>
        <dbReference type="EMBL" id="QLH52007.1"/>
    </source>
</evidence>
<keyword evidence="10" id="KW-0408">Iron</keyword>
<accession>A0A7D5NDZ2</accession>
<dbReference type="EMBL" id="CP058708">
    <property type="protein sequence ID" value="QLH52007.1"/>
    <property type="molecule type" value="Genomic_DNA"/>
</dbReference>
<dbReference type="GO" id="GO:0046872">
    <property type="term" value="F:metal ion binding"/>
    <property type="evidence" value="ECO:0007669"/>
    <property type="project" value="UniProtKB-KW"/>
</dbReference>
<feature type="transmembrane region" description="Helical" evidence="13">
    <location>
        <begin position="12"/>
        <end position="31"/>
    </location>
</feature>
<evidence type="ECO:0000256" key="2">
    <source>
        <dbReference type="ARBA" id="ARBA00004651"/>
    </source>
</evidence>
<feature type="transmembrane region" description="Helical" evidence="13">
    <location>
        <begin position="46"/>
        <end position="64"/>
    </location>
</feature>
<evidence type="ECO:0000256" key="1">
    <source>
        <dbReference type="ARBA" id="ARBA00001970"/>
    </source>
</evidence>
<dbReference type="RefSeq" id="WP_034950643.1">
    <property type="nucleotide sequence ID" value="NZ_JDST02000064.1"/>
</dbReference>
<feature type="transmembrane region" description="Helical" evidence="13">
    <location>
        <begin position="139"/>
        <end position="159"/>
    </location>
</feature>
<keyword evidence="7" id="KW-0479">Metal-binding</keyword>
<keyword evidence="3" id="KW-0813">Transport</keyword>
<proteinExistence type="inferred from homology"/>
<gene>
    <name evidence="15" type="ORF">AW06_002893</name>
    <name evidence="16" type="ORF">HWD57_21180</name>
</gene>
<evidence type="ECO:0000313" key="15">
    <source>
        <dbReference type="EMBL" id="KFB76096.1"/>
    </source>
</evidence>
<dbReference type="InterPro" id="IPR016174">
    <property type="entry name" value="Di-haem_cyt_TM"/>
</dbReference>
<dbReference type="PANTHER" id="PTHR30529">
    <property type="entry name" value="CYTOCHROME B561"/>
    <property type="match status" value="1"/>
</dbReference>
<comment type="cofactor">
    <cofactor evidence="1">
        <name>heme b</name>
        <dbReference type="ChEBI" id="CHEBI:60344"/>
    </cofactor>
</comment>
<name>A0A080M4Z1_9PROT</name>
<feature type="domain" description="Cytochrome b561 bacterial/Ni-hydrogenase" evidence="14">
    <location>
        <begin position="5"/>
        <end position="175"/>
    </location>
</feature>
<evidence type="ECO:0000256" key="6">
    <source>
        <dbReference type="ARBA" id="ARBA00022692"/>
    </source>
</evidence>
<dbReference type="AlphaFoldDB" id="A0A080M4Z1"/>
<dbReference type="PANTHER" id="PTHR30529:SF1">
    <property type="entry name" value="CYTOCHROME B561 HOMOLOG 2"/>
    <property type="match status" value="1"/>
</dbReference>
<comment type="subcellular location">
    <subcellularLocation>
        <location evidence="2">Cell membrane</location>
        <topology evidence="2">Multi-pass membrane protein</topology>
    </subcellularLocation>
</comment>
<accession>A0A080M4Z1</accession>
<keyword evidence="9 13" id="KW-1133">Transmembrane helix</keyword>
<keyword evidence="4" id="KW-1003">Cell membrane</keyword>
<comment type="similarity">
    <text evidence="12">Belongs to the cytochrome b561 family.</text>
</comment>
<dbReference type="Gene3D" id="1.20.950.20">
    <property type="entry name" value="Transmembrane di-heme cytochromes, Chain C"/>
    <property type="match status" value="1"/>
</dbReference>
<evidence type="ECO:0000259" key="14">
    <source>
        <dbReference type="Pfam" id="PF01292"/>
    </source>
</evidence>
<keyword evidence="11 13" id="KW-0472">Membrane</keyword>
<keyword evidence="17" id="KW-1185">Reference proteome</keyword>
<evidence type="ECO:0000256" key="4">
    <source>
        <dbReference type="ARBA" id="ARBA00022475"/>
    </source>
</evidence>
<dbReference type="GO" id="GO:0020037">
    <property type="term" value="F:heme binding"/>
    <property type="evidence" value="ECO:0007669"/>
    <property type="project" value="TreeGrafter"/>
</dbReference>
<dbReference type="EMBL" id="JDST02000064">
    <property type="protein sequence ID" value="KFB76096.1"/>
    <property type="molecule type" value="Genomic_DNA"/>
</dbReference>
<dbReference type="GO" id="GO:0005886">
    <property type="term" value="C:plasma membrane"/>
    <property type="evidence" value="ECO:0007669"/>
    <property type="project" value="UniProtKB-SubCell"/>
</dbReference>
<evidence type="ECO:0000256" key="3">
    <source>
        <dbReference type="ARBA" id="ARBA00022448"/>
    </source>
</evidence>
<evidence type="ECO:0000256" key="8">
    <source>
        <dbReference type="ARBA" id="ARBA00022982"/>
    </source>
</evidence>
<dbReference type="GO" id="GO:0009055">
    <property type="term" value="F:electron transfer activity"/>
    <property type="evidence" value="ECO:0007669"/>
    <property type="project" value="InterPro"/>
</dbReference>
<dbReference type="STRING" id="1453999.AW06_002893"/>
<reference evidence="16 18" key="2">
    <citation type="journal article" date="2019" name="Microbiome">
        <title>Annotated bacterial chromosomes from frame-shift-corrected long-read metagenomic data.</title>
        <authorList>
            <person name="Arumugam K."/>
            <person name="Bagci C."/>
            <person name="Bessarab I."/>
            <person name="Beier S."/>
            <person name="Buchfink B."/>
            <person name="Gorska A."/>
            <person name="Qiu G."/>
            <person name="Huson D.H."/>
            <person name="Williams R.B.H."/>
        </authorList>
    </citation>
    <scope>NUCLEOTIDE SEQUENCE [LARGE SCALE GENOMIC DNA]</scope>
    <source>
        <strain evidence="16">SSA1</strain>
    </source>
</reference>
<evidence type="ECO:0000256" key="12">
    <source>
        <dbReference type="ARBA" id="ARBA00037975"/>
    </source>
</evidence>
<evidence type="ECO:0000313" key="18">
    <source>
        <dbReference type="Proteomes" id="UP000509684"/>
    </source>
</evidence>
<organism evidence="15 17">
    <name type="scientific">Candidatus Accumulibacter cognatus</name>
    <dbReference type="NCBI Taxonomy" id="2954383"/>
    <lineage>
        <taxon>Bacteria</taxon>
        <taxon>Pseudomonadati</taxon>
        <taxon>Pseudomonadota</taxon>
        <taxon>Betaproteobacteria</taxon>
        <taxon>Candidatus Accumulibacter</taxon>
    </lineage>
</organism>
<dbReference type="InterPro" id="IPR052168">
    <property type="entry name" value="Cytochrome_b561_oxidase"/>
</dbReference>
<evidence type="ECO:0000256" key="11">
    <source>
        <dbReference type="ARBA" id="ARBA00023136"/>
    </source>
</evidence>
<dbReference type="KEGG" id="acog:HWD57_21180"/>